<dbReference type="SUPFAM" id="SSF52096">
    <property type="entry name" value="ClpP/crotonase"/>
    <property type="match status" value="1"/>
</dbReference>
<keyword evidence="4" id="KW-1185">Reference proteome</keyword>
<accession>A0ABW3M6I3</accession>
<comment type="similarity">
    <text evidence="1 2">Belongs to the enoyl-CoA hydratase/isomerase family.</text>
</comment>
<dbReference type="Pfam" id="PF00378">
    <property type="entry name" value="ECH_1"/>
    <property type="match status" value="1"/>
</dbReference>
<dbReference type="InterPro" id="IPR018376">
    <property type="entry name" value="Enoyl-CoA_hyd/isom_CS"/>
</dbReference>
<evidence type="ECO:0000313" key="3">
    <source>
        <dbReference type="EMBL" id="MFD1044934.1"/>
    </source>
</evidence>
<comment type="caution">
    <text evidence="3">The sequence shown here is derived from an EMBL/GenBank/DDBJ whole genome shotgun (WGS) entry which is preliminary data.</text>
</comment>
<organism evidence="3 4">
    <name type="scientific">Kibdelosporangium lantanae</name>
    <dbReference type="NCBI Taxonomy" id="1497396"/>
    <lineage>
        <taxon>Bacteria</taxon>
        <taxon>Bacillati</taxon>
        <taxon>Actinomycetota</taxon>
        <taxon>Actinomycetes</taxon>
        <taxon>Pseudonocardiales</taxon>
        <taxon>Pseudonocardiaceae</taxon>
        <taxon>Kibdelosporangium</taxon>
    </lineage>
</organism>
<dbReference type="PROSITE" id="PS00166">
    <property type="entry name" value="ENOYL_COA_HYDRATASE"/>
    <property type="match status" value="1"/>
</dbReference>
<dbReference type="PANTHER" id="PTHR43802:SF1">
    <property type="entry name" value="IP11341P-RELATED"/>
    <property type="match status" value="1"/>
</dbReference>
<name>A0ABW3M6I3_9PSEU</name>
<evidence type="ECO:0000256" key="2">
    <source>
        <dbReference type="RuleBase" id="RU003707"/>
    </source>
</evidence>
<sequence length="307" mass="34414">MAVEDEIQFERDGNVARVWLNRPWKKNCVTVPILERLDEIITEVDKDPDLRVLVLRGRGGTFCSGFDLDSLQADYIGSSTAMEVAVISAKICDRLYSMNTPSVAVLEGYVTAGGFELMISCDFAIAADDAKIGDFHMRRGLFGGAGPIYRVPRMIGIRKTKELMLTGKLLSGVEAADFNLINKSAPAEELDETVAEFISHLTDKSPFQMRITKMTIDRSGVSYDLRHTLEQARYGTPRITLTGTDMELPRDLNLRVLPFSPSPLFPWSVVWREGKQSPALRHLLALLDRAVTAERWCEYDPARSWLP</sequence>
<dbReference type="InterPro" id="IPR029045">
    <property type="entry name" value="ClpP/crotonase-like_dom_sf"/>
</dbReference>
<dbReference type="Gene3D" id="3.90.226.10">
    <property type="entry name" value="2-enoyl-CoA Hydratase, Chain A, domain 1"/>
    <property type="match status" value="1"/>
</dbReference>
<proteinExistence type="inferred from homology"/>
<dbReference type="InterPro" id="IPR001753">
    <property type="entry name" value="Enoyl-CoA_hydra/iso"/>
</dbReference>
<dbReference type="EMBL" id="JBHTIS010000164">
    <property type="protein sequence ID" value="MFD1044934.1"/>
    <property type="molecule type" value="Genomic_DNA"/>
</dbReference>
<gene>
    <name evidence="3" type="ORF">ACFQ1S_04650</name>
</gene>
<dbReference type="PANTHER" id="PTHR43802">
    <property type="entry name" value="ENOYL-COA HYDRATASE"/>
    <property type="match status" value="1"/>
</dbReference>
<dbReference type="Proteomes" id="UP001597045">
    <property type="component" value="Unassembled WGS sequence"/>
</dbReference>
<evidence type="ECO:0000313" key="4">
    <source>
        <dbReference type="Proteomes" id="UP001597045"/>
    </source>
</evidence>
<protein>
    <submittedName>
        <fullName evidence="3">Enoyl-CoA hydratase/isomerase family protein</fullName>
    </submittedName>
</protein>
<dbReference type="CDD" id="cd06558">
    <property type="entry name" value="crotonase-like"/>
    <property type="match status" value="1"/>
</dbReference>
<evidence type="ECO:0000256" key="1">
    <source>
        <dbReference type="ARBA" id="ARBA00005254"/>
    </source>
</evidence>
<reference evidence="4" key="1">
    <citation type="journal article" date="2019" name="Int. J. Syst. Evol. Microbiol.">
        <title>The Global Catalogue of Microorganisms (GCM) 10K type strain sequencing project: providing services to taxonomists for standard genome sequencing and annotation.</title>
        <authorList>
            <consortium name="The Broad Institute Genomics Platform"/>
            <consortium name="The Broad Institute Genome Sequencing Center for Infectious Disease"/>
            <person name="Wu L."/>
            <person name="Ma J."/>
        </authorList>
    </citation>
    <scope>NUCLEOTIDE SEQUENCE [LARGE SCALE GENOMIC DNA]</scope>
    <source>
        <strain evidence="4">JCM 31486</strain>
    </source>
</reference>